<dbReference type="Proteomes" id="UP001291309">
    <property type="component" value="Unassembled WGS sequence"/>
</dbReference>
<comment type="caution">
    <text evidence="2">The sequence shown here is derived from an EMBL/GenBank/DDBJ whole genome shotgun (WGS) entry which is preliminary data.</text>
</comment>
<proteinExistence type="predicted"/>
<evidence type="ECO:0000313" key="2">
    <source>
        <dbReference type="EMBL" id="MDY7227190.1"/>
    </source>
</evidence>
<dbReference type="EMBL" id="JAXIVS010000004">
    <property type="protein sequence ID" value="MDY7227190.1"/>
    <property type="molecule type" value="Genomic_DNA"/>
</dbReference>
<gene>
    <name evidence="2" type="ORF">SYV04_12340</name>
</gene>
<feature type="chain" id="PRO_5045372409" description="Gamma-glutamyltranspeptidase" evidence="1">
    <location>
        <begin position="22"/>
        <end position="308"/>
    </location>
</feature>
<evidence type="ECO:0008006" key="4">
    <source>
        <dbReference type="Google" id="ProtNLM"/>
    </source>
</evidence>
<organism evidence="2 3">
    <name type="scientific">Hyalangium rubrum</name>
    <dbReference type="NCBI Taxonomy" id="3103134"/>
    <lineage>
        <taxon>Bacteria</taxon>
        <taxon>Pseudomonadati</taxon>
        <taxon>Myxococcota</taxon>
        <taxon>Myxococcia</taxon>
        <taxon>Myxococcales</taxon>
        <taxon>Cystobacterineae</taxon>
        <taxon>Archangiaceae</taxon>
        <taxon>Hyalangium</taxon>
    </lineage>
</organism>
<evidence type="ECO:0000313" key="3">
    <source>
        <dbReference type="Proteomes" id="UP001291309"/>
    </source>
</evidence>
<evidence type="ECO:0000256" key="1">
    <source>
        <dbReference type="SAM" id="SignalP"/>
    </source>
</evidence>
<protein>
    <recommendedName>
        <fullName evidence="4">Gamma-glutamyltranspeptidase</fullName>
    </recommendedName>
</protein>
<accession>A0ABU5H1A8</accession>
<feature type="signal peptide" evidence="1">
    <location>
        <begin position="1"/>
        <end position="21"/>
    </location>
</feature>
<sequence length="308" mass="32137">MTCTCLARLRALLLLWGVALATSCGPVGEPSEPRQHTRQAQGLEGLNGLSANGLSANGLSANGLSANGLSANGLSTSEFASWFQADEALADSVMRYVVRCALAEGTSLSYTVPETGERYTWEGLLGLAPGWASGTRASTSEQQVVSACLAAHVNKYGMTVPISVLGLGATGAPVPYTSAELRAYSQREACFFGNLFTSEGLYLGSDRGKLNARESTARACSLSSNSGGGHTDCPPLVHVGSCAAYCTLDASKTYYTACTYNGVTYRPLTTRLREEDVYLCGDGACQVSESCGTSNQYDNCGLDCGACP</sequence>
<dbReference type="Pfam" id="PF01744">
    <property type="entry name" value="GLTT"/>
    <property type="match status" value="1"/>
</dbReference>
<keyword evidence="1" id="KW-0732">Signal</keyword>
<dbReference type="InterPro" id="IPR008164">
    <property type="entry name" value="XGLTT_rpt"/>
</dbReference>
<name>A0ABU5H1A8_9BACT</name>
<reference evidence="2 3" key="1">
    <citation type="submission" date="2023-12" db="EMBL/GenBank/DDBJ databases">
        <title>the genome sequence of Hyalangium sp. s54d21.</title>
        <authorList>
            <person name="Zhang X."/>
        </authorList>
    </citation>
    <scope>NUCLEOTIDE SEQUENCE [LARGE SCALE GENOMIC DNA]</scope>
    <source>
        <strain evidence="3">s54d21</strain>
    </source>
</reference>
<keyword evidence="3" id="KW-1185">Reference proteome</keyword>
<dbReference type="RefSeq" id="WP_321545920.1">
    <property type="nucleotide sequence ID" value="NZ_JAXIVS010000004.1"/>
</dbReference>